<keyword evidence="5" id="KW-0472">Membrane</keyword>
<keyword evidence="2" id="KW-1003">Cell membrane</keyword>
<reference evidence="7 8" key="1">
    <citation type="submission" date="2018-08" db="EMBL/GenBank/DDBJ databases">
        <title>The reduced genetic potential of extracellular carbohydrate catabolism in Euzebyella marina RN62, a Flavobacteriia bacterium isolated from the hadal water.</title>
        <authorList>
            <person name="Xue C."/>
        </authorList>
    </citation>
    <scope>NUCLEOTIDE SEQUENCE [LARGE SCALE GENOMIC DNA]</scope>
    <source>
        <strain evidence="7 8">RN62</strain>
    </source>
</reference>
<dbReference type="SUPFAM" id="SSF53448">
    <property type="entry name" value="Nucleotide-diphospho-sugar transferases"/>
    <property type="match status" value="1"/>
</dbReference>
<dbReference type="Proteomes" id="UP000276309">
    <property type="component" value="Chromosome"/>
</dbReference>
<dbReference type="GO" id="GO:0016757">
    <property type="term" value="F:glycosyltransferase activity"/>
    <property type="evidence" value="ECO:0007669"/>
    <property type="project" value="UniProtKB-KW"/>
</dbReference>
<dbReference type="Gene3D" id="3.90.550.10">
    <property type="entry name" value="Spore Coat Polysaccharide Biosynthesis Protein SpsA, Chain A"/>
    <property type="match status" value="1"/>
</dbReference>
<organism evidence="7 8">
    <name type="scientific">Euzebyella marina</name>
    <dbReference type="NCBI Taxonomy" id="1761453"/>
    <lineage>
        <taxon>Bacteria</taxon>
        <taxon>Pseudomonadati</taxon>
        <taxon>Bacteroidota</taxon>
        <taxon>Flavobacteriia</taxon>
        <taxon>Flavobacteriales</taxon>
        <taxon>Flavobacteriaceae</taxon>
        <taxon>Euzebyella</taxon>
    </lineage>
</organism>
<dbReference type="GO" id="GO:0005886">
    <property type="term" value="C:plasma membrane"/>
    <property type="evidence" value="ECO:0007669"/>
    <property type="project" value="UniProtKB-SubCell"/>
</dbReference>
<accession>A0A3G2L6A3</accession>
<dbReference type="EMBL" id="CP032050">
    <property type="protein sequence ID" value="AYN67766.1"/>
    <property type="molecule type" value="Genomic_DNA"/>
</dbReference>
<dbReference type="RefSeq" id="WP_121848782.1">
    <property type="nucleotide sequence ID" value="NZ_CP032050.1"/>
</dbReference>
<protein>
    <submittedName>
        <fullName evidence="7">Glycosyltransferase</fullName>
    </submittedName>
</protein>
<name>A0A3G2L6A3_9FLAO</name>
<comment type="subcellular location">
    <subcellularLocation>
        <location evidence="1">Cell membrane</location>
    </subcellularLocation>
</comment>
<dbReference type="InterPro" id="IPR001173">
    <property type="entry name" value="Glyco_trans_2-like"/>
</dbReference>
<dbReference type="AlphaFoldDB" id="A0A3G2L6A3"/>
<dbReference type="NCBIfam" id="TIGR04283">
    <property type="entry name" value="glyco_like_mftF"/>
    <property type="match status" value="1"/>
</dbReference>
<evidence type="ECO:0000256" key="4">
    <source>
        <dbReference type="ARBA" id="ARBA00022679"/>
    </source>
</evidence>
<feature type="domain" description="Glycosyltransferase 2-like" evidence="6">
    <location>
        <begin position="3"/>
        <end position="105"/>
    </location>
</feature>
<dbReference type="KEGG" id="emar:D1013_10475"/>
<dbReference type="PANTHER" id="PTHR43646:SF2">
    <property type="entry name" value="GLYCOSYLTRANSFERASE 2-LIKE DOMAIN-CONTAINING PROTEIN"/>
    <property type="match status" value="1"/>
</dbReference>
<keyword evidence="4 7" id="KW-0808">Transferase</keyword>
<proteinExistence type="predicted"/>
<keyword evidence="8" id="KW-1185">Reference proteome</keyword>
<evidence type="ECO:0000256" key="1">
    <source>
        <dbReference type="ARBA" id="ARBA00004236"/>
    </source>
</evidence>
<evidence type="ECO:0000256" key="2">
    <source>
        <dbReference type="ARBA" id="ARBA00022475"/>
    </source>
</evidence>
<dbReference type="CDD" id="cd02522">
    <property type="entry name" value="GT_2_like_a"/>
    <property type="match status" value="1"/>
</dbReference>
<evidence type="ECO:0000313" key="8">
    <source>
        <dbReference type="Proteomes" id="UP000276309"/>
    </source>
</evidence>
<evidence type="ECO:0000256" key="5">
    <source>
        <dbReference type="ARBA" id="ARBA00023136"/>
    </source>
</evidence>
<evidence type="ECO:0000256" key="3">
    <source>
        <dbReference type="ARBA" id="ARBA00022676"/>
    </source>
</evidence>
<dbReference type="PANTHER" id="PTHR43646">
    <property type="entry name" value="GLYCOSYLTRANSFERASE"/>
    <property type="match status" value="1"/>
</dbReference>
<evidence type="ECO:0000259" key="6">
    <source>
        <dbReference type="Pfam" id="PF00535"/>
    </source>
</evidence>
<gene>
    <name evidence="7" type="ORF">D1013_10475</name>
</gene>
<dbReference type="InterPro" id="IPR029044">
    <property type="entry name" value="Nucleotide-diphossugar_trans"/>
</dbReference>
<keyword evidence="3" id="KW-0328">Glycosyltransferase</keyword>
<evidence type="ECO:0000313" key="7">
    <source>
        <dbReference type="EMBL" id="AYN67766.1"/>
    </source>
</evidence>
<dbReference type="Pfam" id="PF00535">
    <property type="entry name" value="Glycos_transf_2"/>
    <property type="match status" value="1"/>
</dbReference>
<sequence>MVSIIIPAHNEEQNLQKLVPHILSRSTNHDFEIIIVLSATNNDSSHQLKFNEKVTVISSLSKGRAVQMNYGAKVARGSILAFLHADVIPPDDFVTDMNKAISNGFLAGFFSYRFDSPSRLLAINASFTSNDGIFTGGGDQCLFIQRATFEKLGGFDDSQVIMEDFEIFRRIKGNQIPYKIIKNDLLVSARKYDRNSYLKVNLSNLVLLILFKFHFPSQKIKTLHNFLIRPVS</sequence>
<dbReference type="InterPro" id="IPR026461">
    <property type="entry name" value="Trfase_2_rSAM/seldom_assoc"/>
</dbReference>
<dbReference type="OrthoDB" id="9810303at2"/>